<dbReference type="Gene3D" id="1.10.630.10">
    <property type="entry name" value="Cytochrome P450"/>
    <property type="match status" value="1"/>
</dbReference>
<dbReference type="PRINTS" id="PR00463">
    <property type="entry name" value="EP450I"/>
</dbReference>
<dbReference type="InterPro" id="IPR002401">
    <property type="entry name" value="Cyt_P450_E_grp-I"/>
</dbReference>
<keyword evidence="6" id="KW-0732">Signal</keyword>
<evidence type="ECO:0000313" key="7">
    <source>
        <dbReference type="EMBL" id="TVU09723.1"/>
    </source>
</evidence>
<dbReference type="PANTHER" id="PTHR47944:SF7">
    <property type="entry name" value="OS09G0264400 PROTEIN"/>
    <property type="match status" value="1"/>
</dbReference>
<dbReference type="SUPFAM" id="SSF48264">
    <property type="entry name" value="Cytochrome P450"/>
    <property type="match status" value="1"/>
</dbReference>
<evidence type="ECO:0000256" key="4">
    <source>
        <dbReference type="ARBA" id="ARBA00023002"/>
    </source>
</evidence>
<evidence type="ECO:0000256" key="2">
    <source>
        <dbReference type="ARBA" id="ARBA00022617"/>
    </source>
</evidence>
<evidence type="ECO:0000313" key="8">
    <source>
        <dbReference type="Proteomes" id="UP000324897"/>
    </source>
</evidence>
<dbReference type="InterPro" id="IPR036396">
    <property type="entry name" value="Cyt_P450_sf"/>
</dbReference>
<dbReference type="GO" id="GO:0005506">
    <property type="term" value="F:iron ion binding"/>
    <property type="evidence" value="ECO:0007669"/>
    <property type="project" value="InterPro"/>
</dbReference>
<dbReference type="InterPro" id="IPR001128">
    <property type="entry name" value="Cyt_P450"/>
</dbReference>
<comment type="caution">
    <text evidence="7">The sequence shown here is derived from an EMBL/GenBank/DDBJ whole genome shotgun (WGS) entry which is preliminary data.</text>
</comment>
<feature type="signal peptide" evidence="6">
    <location>
        <begin position="1"/>
        <end position="25"/>
    </location>
</feature>
<keyword evidence="4" id="KW-0560">Oxidoreductase</keyword>
<keyword evidence="5" id="KW-0408">Iron</keyword>
<name>A0A5J9TEA5_9POAL</name>
<keyword evidence="2" id="KW-0349">Heme</keyword>
<evidence type="ECO:0000256" key="3">
    <source>
        <dbReference type="ARBA" id="ARBA00022723"/>
    </source>
</evidence>
<dbReference type="AlphaFoldDB" id="A0A5J9TEA5"/>
<dbReference type="Gramene" id="TVU09723">
    <property type="protein sequence ID" value="TVU09723"/>
    <property type="gene ID" value="EJB05_43216"/>
</dbReference>
<proteinExistence type="inferred from homology"/>
<dbReference type="EMBL" id="RWGY01000039">
    <property type="protein sequence ID" value="TVU09723.1"/>
    <property type="molecule type" value="Genomic_DNA"/>
</dbReference>
<evidence type="ECO:0000256" key="5">
    <source>
        <dbReference type="ARBA" id="ARBA00023004"/>
    </source>
</evidence>
<reference evidence="7 8" key="1">
    <citation type="journal article" date="2019" name="Sci. Rep.">
        <title>A high-quality genome of Eragrostis curvula grass provides insights into Poaceae evolution and supports new strategies to enhance forage quality.</title>
        <authorList>
            <person name="Carballo J."/>
            <person name="Santos B.A.C.M."/>
            <person name="Zappacosta D."/>
            <person name="Garbus I."/>
            <person name="Selva J.P."/>
            <person name="Gallo C.A."/>
            <person name="Diaz A."/>
            <person name="Albertini E."/>
            <person name="Caccamo M."/>
            <person name="Echenique V."/>
        </authorList>
    </citation>
    <scope>NUCLEOTIDE SEQUENCE [LARGE SCALE GENOMIC DNA]</scope>
    <source>
        <strain evidence="8">cv. Victoria</strain>
        <tissue evidence="7">Leaf</tissue>
    </source>
</reference>
<feature type="chain" id="PRO_5023809956" description="Cytochrome P450" evidence="6">
    <location>
        <begin position="26"/>
        <end position="310"/>
    </location>
</feature>
<evidence type="ECO:0000256" key="1">
    <source>
        <dbReference type="ARBA" id="ARBA00010617"/>
    </source>
</evidence>
<gene>
    <name evidence="7" type="ORF">EJB05_43216</name>
</gene>
<protein>
    <recommendedName>
        <fullName evidence="9">Cytochrome P450</fullName>
    </recommendedName>
</protein>
<organism evidence="7 8">
    <name type="scientific">Eragrostis curvula</name>
    <name type="common">weeping love grass</name>
    <dbReference type="NCBI Taxonomy" id="38414"/>
    <lineage>
        <taxon>Eukaryota</taxon>
        <taxon>Viridiplantae</taxon>
        <taxon>Streptophyta</taxon>
        <taxon>Embryophyta</taxon>
        <taxon>Tracheophyta</taxon>
        <taxon>Spermatophyta</taxon>
        <taxon>Magnoliopsida</taxon>
        <taxon>Liliopsida</taxon>
        <taxon>Poales</taxon>
        <taxon>Poaceae</taxon>
        <taxon>PACMAD clade</taxon>
        <taxon>Chloridoideae</taxon>
        <taxon>Eragrostideae</taxon>
        <taxon>Eragrostidinae</taxon>
        <taxon>Eragrostis</taxon>
    </lineage>
</organism>
<dbReference type="GO" id="GO:0020037">
    <property type="term" value="F:heme binding"/>
    <property type="evidence" value="ECO:0007669"/>
    <property type="project" value="InterPro"/>
</dbReference>
<feature type="non-terminal residue" evidence="7">
    <location>
        <position position="1"/>
    </location>
</feature>
<dbReference type="GO" id="GO:0004497">
    <property type="term" value="F:monooxygenase activity"/>
    <property type="evidence" value="ECO:0007669"/>
    <property type="project" value="InterPro"/>
</dbReference>
<sequence length="310" mass="35595">MELPPWAACLAIVLISLLFLKTVLSYGRRAYNLPPGPKPWPIIGNLNLMGELPHQSIHALSKRYGPLMQLRFGSVPVVIGSSTEMAKFFLKTHDAAFTDRPRFSVGKYTAYDCTDILWSSYGAYLRQARRICVAELFSPKRLDSFEYIRDEEVRTMLRDLRATSGHAVRLRNYLQMLTLGVISRIVLGKKYVEEEAAAVGTSPAMRPGEFREIVDEFFVLNGAFNLGDFFPWLDWLDLQGYVRRMKRNGKLFDRFLERIIDEHNGRRRQEGERFVATHMLDVLLMLADDPNLEVPLSRDNVKAITQVIHN</sequence>
<keyword evidence="3" id="KW-0479">Metal-binding</keyword>
<dbReference type="OrthoDB" id="2789670at2759"/>
<dbReference type="GO" id="GO:0016705">
    <property type="term" value="F:oxidoreductase activity, acting on paired donors, with incorporation or reduction of molecular oxygen"/>
    <property type="evidence" value="ECO:0007669"/>
    <property type="project" value="InterPro"/>
</dbReference>
<comment type="similarity">
    <text evidence="1">Belongs to the cytochrome P450 family.</text>
</comment>
<dbReference type="Pfam" id="PF00067">
    <property type="entry name" value="p450"/>
    <property type="match status" value="1"/>
</dbReference>
<evidence type="ECO:0000256" key="6">
    <source>
        <dbReference type="SAM" id="SignalP"/>
    </source>
</evidence>
<dbReference type="PANTHER" id="PTHR47944">
    <property type="entry name" value="CYTOCHROME P450 98A9"/>
    <property type="match status" value="1"/>
</dbReference>
<keyword evidence="8" id="KW-1185">Reference proteome</keyword>
<dbReference type="Proteomes" id="UP000324897">
    <property type="component" value="Chromosome 3"/>
</dbReference>
<accession>A0A5J9TEA5</accession>
<evidence type="ECO:0008006" key="9">
    <source>
        <dbReference type="Google" id="ProtNLM"/>
    </source>
</evidence>